<name>A0A0S4L267_9BACT</name>
<dbReference type="RefSeq" id="WP_090893934.1">
    <property type="nucleotide sequence ID" value="NZ_CZPZ01000001.1"/>
</dbReference>
<reference evidence="2" key="1">
    <citation type="submission" date="2015-10" db="EMBL/GenBank/DDBJ databases">
        <authorList>
            <person name="Luecker S."/>
            <person name="Luecker S."/>
        </authorList>
    </citation>
    <scope>NUCLEOTIDE SEQUENCE [LARGE SCALE GENOMIC DNA]</scope>
</reference>
<sequence>MAGSLVVGDWVEVLSAQEILRTLDERGTMESLPFMPEMLPFIGRRFQVFKRATKTCDTISKQGFRRVRDTVMLEGLRCDGSSHGECQAGCLLFWKEAWLRKVSAGTDVEFTSAYAKGSGNQPDSAYHELAARVKRVVQVESGDEPTYMCLITEMKKASLPMAWWDIRHYAADVTCGNRTLKEVVRTLLLDIFNWAQKKRGGVGFPYMEPGLLKKTPVVNLNLQTGDLVRVKKPDDIMKTLDGYGKTRGLRFDVGMFRYCEGEYRVVTRAYRLIDQKTGKMIHMTEQAPCIMLDGVLCHADYQKLCPRTEYLFWREAWLEKVS</sequence>
<organism evidence="1 2">
    <name type="scientific">Candidatus Nitrospira nitrificans</name>
    <dbReference type="NCBI Taxonomy" id="1742973"/>
    <lineage>
        <taxon>Bacteria</taxon>
        <taxon>Pseudomonadati</taxon>
        <taxon>Nitrospirota</taxon>
        <taxon>Nitrospiria</taxon>
        <taxon>Nitrospirales</taxon>
        <taxon>Nitrospiraceae</taxon>
        <taxon>Nitrospira</taxon>
    </lineage>
</organism>
<evidence type="ECO:0000313" key="1">
    <source>
        <dbReference type="EMBL" id="CUS31788.1"/>
    </source>
</evidence>
<protein>
    <submittedName>
        <fullName evidence="1">Uncharacterized protein</fullName>
    </submittedName>
</protein>
<accession>A0A0S4L267</accession>
<keyword evidence="2" id="KW-1185">Reference proteome</keyword>
<evidence type="ECO:0000313" key="2">
    <source>
        <dbReference type="Proteomes" id="UP000198736"/>
    </source>
</evidence>
<gene>
    <name evidence="1" type="ORF">COMA2_10294</name>
</gene>
<proteinExistence type="predicted"/>
<dbReference type="Proteomes" id="UP000198736">
    <property type="component" value="Unassembled WGS sequence"/>
</dbReference>
<dbReference type="EMBL" id="CZPZ01000001">
    <property type="protein sequence ID" value="CUS31788.1"/>
    <property type="molecule type" value="Genomic_DNA"/>
</dbReference>
<dbReference type="OrthoDB" id="164665at2"/>
<dbReference type="AlphaFoldDB" id="A0A0S4L267"/>
<dbReference type="STRING" id="1742973.COMA2_10294"/>